<dbReference type="EMBL" id="LOPV01000044">
    <property type="protein sequence ID" value="KTG30503.1"/>
    <property type="molecule type" value="Genomic_DNA"/>
</dbReference>
<dbReference type="Proteomes" id="UP000053157">
    <property type="component" value="Unassembled WGS sequence"/>
</dbReference>
<keyword evidence="3" id="KW-1185">Reference proteome</keyword>
<feature type="domain" description="DUF7344" evidence="1">
    <location>
        <begin position="13"/>
        <end position="82"/>
    </location>
</feature>
<dbReference type="InterPro" id="IPR055768">
    <property type="entry name" value="DUF7344"/>
</dbReference>
<reference evidence="2 3" key="1">
    <citation type="submission" date="2015-12" db="EMBL/GenBank/DDBJ databases">
        <title>Haloferax profundi sp. nov. isolated from the Discovery deep brine-seawater interface in the Red Sea.</title>
        <authorList>
            <person name="Zhang G."/>
            <person name="Stingl U."/>
            <person name="Rashid M."/>
        </authorList>
    </citation>
    <scope>NUCLEOTIDE SEQUENCE [LARGE SCALE GENOMIC DNA]</scope>
    <source>
        <strain evidence="2 3">SB29</strain>
    </source>
</reference>
<dbReference type="OrthoDB" id="247722at2157"/>
<sequence>MAATPSPRLDDAFDALGNIHRRRLLMDLCEGDVGRLGRATQVVADGGDADNEQLEVELYHLHLPKLDGAKFITWDRESGAIERGPRFDEIEPVLRLLDRNASELPESWV</sequence>
<dbReference type="Pfam" id="PF24035">
    <property type="entry name" value="DUF7344"/>
    <property type="match status" value="1"/>
</dbReference>
<protein>
    <recommendedName>
        <fullName evidence="1">DUF7344 domain-containing protein</fullName>
    </recommendedName>
</protein>
<evidence type="ECO:0000313" key="2">
    <source>
        <dbReference type="EMBL" id="KTG30503.1"/>
    </source>
</evidence>
<evidence type="ECO:0000259" key="1">
    <source>
        <dbReference type="Pfam" id="PF24035"/>
    </source>
</evidence>
<organism evidence="2 3">
    <name type="scientific">Haloferax profundi</name>
    <dbReference type="NCBI Taxonomy" id="1544718"/>
    <lineage>
        <taxon>Archaea</taxon>
        <taxon>Methanobacteriati</taxon>
        <taxon>Methanobacteriota</taxon>
        <taxon>Stenosarchaea group</taxon>
        <taxon>Halobacteria</taxon>
        <taxon>Halobacteriales</taxon>
        <taxon>Haloferacaceae</taxon>
        <taxon>Haloferax</taxon>
    </lineage>
</organism>
<dbReference type="AlphaFoldDB" id="A0A0W1SVK9"/>
<accession>A0A0W1SVK9</accession>
<gene>
    <name evidence="2" type="ORF">AUR66_07635</name>
</gene>
<proteinExistence type="predicted"/>
<dbReference type="RefSeq" id="WP_058570965.1">
    <property type="nucleotide sequence ID" value="NZ_LOPV01000044.1"/>
</dbReference>
<name>A0A0W1SVK9_9EURY</name>
<evidence type="ECO:0000313" key="3">
    <source>
        <dbReference type="Proteomes" id="UP000053157"/>
    </source>
</evidence>
<comment type="caution">
    <text evidence="2">The sequence shown here is derived from an EMBL/GenBank/DDBJ whole genome shotgun (WGS) entry which is preliminary data.</text>
</comment>